<keyword evidence="1" id="KW-0472">Membrane</keyword>
<dbReference type="Gene3D" id="3.30.700.10">
    <property type="entry name" value="Glycoprotein, Type 4 Pilin"/>
    <property type="match status" value="1"/>
</dbReference>
<proteinExistence type="predicted"/>
<gene>
    <name evidence="2" type="ORF">SASC598J21_007230</name>
</gene>
<evidence type="ECO:0000313" key="3">
    <source>
        <dbReference type="Proteomes" id="UP000027644"/>
    </source>
</evidence>
<evidence type="ECO:0000256" key="1">
    <source>
        <dbReference type="SAM" id="Phobius"/>
    </source>
</evidence>
<evidence type="ECO:0000313" key="2">
    <source>
        <dbReference type="EMBL" id="KEQ01494.1"/>
    </source>
</evidence>
<protein>
    <submittedName>
        <fullName evidence="2">Tfp pilus assembly protein PilE</fullName>
    </submittedName>
</protein>
<dbReference type="Pfam" id="PF07963">
    <property type="entry name" value="N_methyl"/>
    <property type="match status" value="1"/>
</dbReference>
<dbReference type="InterPro" id="IPR045584">
    <property type="entry name" value="Pilin-like"/>
</dbReference>
<comment type="caution">
    <text evidence="2">The sequence shown here is derived from an EMBL/GenBank/DDBJ whole genome shotgun (WGS) entry which is preliminary data.</text>
</comment>
<name>A0A074W215_9NEIS</name>
<keyword evidence="1" id="KW-1133">Transmembrane helix</keyword>
<reference evidence="2 3" key="1">
    <citation type="journal article" date="2014" name="PLoS Genet.">
        <title>Hidden diversity in honey bee gut symbionts detected by single-cell genomics.</title>
        <authorList>
            <person name="Engel P."/>
            <person name="Stepanauskas R."/>
            <person name="Moran N."/>
        </authorList>
    </citation>
    <scope>NUCLEOTIDE SEQUENCE [LARGE SCALE GENOMIC DNA]</scope>
    <source>
        <strain evidence="2 3">SCGC AB-598-J21</strain>
    </source>
</reference>
<dbReference type="AlphaFoldDB" id="A0A074W215"/>
<dbReference type="InterPro" id="IPR012902">
    <property type="entry name" value="N_methyl_site"/>
</dbReference>
<sequence>MRRHTYGFTIIDLLITMAIIGILAAIAYPTYQNYVIKAREENVRADMSENISLLERYYSLNKTFNTYTDAQLTKKRSETFFTIRGAYKESSYTLTATPTEANSGETKNVVYNSVEGWSLCKKDTSKDKDDTSESKDDKYICEPF</sequence>
<dbReference type="SUPFAM" id="SSF54523">
    <property type="entry name" value="Pili subunits"/>
    <property type="match status" value="1"/>
</dbReference>
<keyword evidence="1" id="KW-0812">Transmembrane</keyword>
<dbReference type="InterPro" id="IPR031982">
    <property type="entry name" value="PilE-like"/>
</dbReference>
<dbReference type="EMBL" id="AVQL01000411">
    <property type="protein sequence ID" value="KEQ01494.1"/>
    <property type="molecule type" value="Genomic_DNA"/>
</dbReference>
<dbReference type="NCBIfam" id="TIGR02532">
    <property type="entry name" value="IV_pilin_GFxxxE"/>
    <property type="match status" value="1"/>
</dbReference>
<dbReference type="Pfam" id="PF16732">
    <property type="entry name" value="ComP_DUS"/>
    <property type="match status" value="1"/>
</dbReference>
<organism evidence="2 3">
    <name type="scientific">Snodgrassella alvi SCGC AB-598-J21</name>
    <dbReference type="NCBI Taxonomy" id="1385367"/>
    <lineage>
        <taxon>Bacteria</taxon>
        <taxon>Pseudomonadati</taxon>
        <taxon>Pseudomonadota</taxon>
        <taxon>Betaproteobacteria</taxon>
        <taxon>Neisseriales</taxon>
        <taxon>Neisseriaceae</taxon>
        <taxon>Snodgrassella</taxon>
    </lineage>
</organism>
<accession>A0A074W215</accession>
<dbReference type="GO" id="GO:0043683">
    <property type="term" value="P:type IV pilus assembly"/>
    <property type="evidence" value="ECO:0007669"/>
    <property type="project" value="InterPro"/>
</dbReference>
<feature type="transmembrane region" description="Helical" evidence="1">
    <location>
        <begin position="6"/>
        <end position="28"/>
    </location>
</feature>
<dbReference type="Proteomes" id="UP000027644">
    <property type="component" value="Unassembled WGS sequence"/>
</dbReference>